<evidence type="ECO:0000259" key="5">
    <source>
        <dbReference type="PROSITE" id="PS51192"/>
    </source>
</evidence>
<dbReference type="Pfam" id="PF00270">
    <property type="entry name" value="DEAD"/>
    <property type="match status" value="2"/>
</dbReference>
<protein>
    <submittedName>
        <fullName evidence="7">DEAD/DEAH box helicase</fullName>
    </submittedName>
</protein>
<keyword evidence="8" id="KW-1185">Reference proteome</keyword>
<dbReference type="RefSeq" id="WP_190694286.1">
    <property type="nucleotide sequence ID" value="NZ_JAMPKX010000010.1"/>
</dbReference>
<feature type="compositionally biased region" description="Basic and acidic residues" evidence="3">
    <location>
        <begin position="204"/>
        <end position="222"/>
    </location>
</feature>
<feature type="domain" description="Helicase C-terminal" evidence="6">
    <location>
        <begin position="942"/>
        <end position="1119"/>
    </location>
</feature>
<keyword evidence="2" id="KW-0067">ATP-binding</keyword>
<keyword evidence="7" id="KW-0347">Helicase</keyword>
<proteinExistence type="predicted"/>
<dbReference type="EMBL" id="JAMPKX010000010">
    <property type="protein sequence ID" value="MEP0949189.1"/>
    <property type="molecule type" value="Genomic_DNA"/>
</dbReference>
<comment type="caution">
    <text evidence="7">The sequence shown here is derived from an EMBL/GenBank/DDBJ whole genome shotgun (WGS) entry which is preliminary data.</text>
</comment>
<evidence type="ECO:0000259" key="4">
    <source>
        <dbReference type="PROSITE" id="PS50993"/>
    </source>
</evidence>
<dbReference type="PROSITE" id="PS50993">
    <property type="entry name" value="NIDOGEN_G2"/>
    <property type="match status" value="1"/>
</dbReference>
<dbReference type="GO" id="GO:0004386">
    <property type="term" value="F:helicase activity"/>
    <property type="evidence" value="ECO:0007669"/>
    <property type="project" value="UniProtKB-KW"/>
</dbReference>
<keyword evidence="1" id="KW-0547">Nucleotide-binding</keyword>
<evidence type="ECO:0000313" key="7">
    <source>
        <dbReference type="EMBL" id="MEP0949189.1"/>
    </source>
</evidence>
<dbReference type="SMART" id="SM00490">
    <property type="entry name" value="HELICc"/>
    <property type="match status" value="1"/>
</dbReference>
<dbReference type="Proteomes" id="UP001482513">
    <property type="component" value="Unassembled WGS sequence"/>
</dbReference>
<evidence type="ECO:0000313" key="8">
    <source>
        <dbReference type="Proteomes" id="UP001482513"/>
    </source>
</evidence>
<accession>A0ABV0K967</accession>
<dbReference type="PANTHER" id="PTHR47957:SF3">
    <property type="entry name" value="ATP-DEPENDENT HELICASE HRQ1"/>
    <property type="match status" value="1"/>
</dbReference>
<gene>
    <name evidence="7" type="ORF">NC992_20080</name>
</gene>
<dbReference type="InterPro" id="IPR018973">
    <property type="entry name" value="MZB"/>
</dbReference>
<feature type="domain" description="Helicase ATP-binding" evidence="5">
    <location>
        <begin position="96"/>
        <end position="322"/>
    </location>
</feature>
<dbReference type="InterPro" id="IPR001650">
    <property type="entry name" value="Helicase_C-like"/>
</dbReference>
<dbReference type="InterPro" id="IPR014001">
    <property type="entry name" value="Helicase_ATP-bd"/>
</dbReference>
<dbReference type="PROSITE" id="PS51194">
    <property type="entry name" value="HELICASE_CTER"/>
    <property type="match status" value="1"/>
</dbReference>
<evidence type="ECO:0000256" key="3">
    <source>
        <dbReference type="SAM" id="MobiDB-lite"/>
    </source>
</evidence>
<evidence type="ECO:0000259" key="6">
    <source>
        <dbReference type="PROSITE" id="PS51194"/>
    </source>
</evidence>
<dbReference type="Gene3D" id="3.40.50.300">
    <property type="entry name" value="P-loop containing nucleotide triphosphate hydrolases"/>
    <property type="match status" value="2"/>
</dbReference>
<dbReference type="SMART" id="SM00487">
    <property type="entry name" value="DEXDc"/>
    <property type="match status" value="1"/>
</dbReference>
<feature type="region of interest" description="Disordered" evidence="3">
    <location>
        <begin position="180"/>
        <end position="222"/>
    </location>
</feature>
<dbReference type="SUPFAM" id="SSF52540">
    <property type="entry name" value="P-loop containing nucleoside triphosphate hydrolases"/>
    <property type="match status" value="2"/>
</dbReference>
<organism evidence="7 8">
    <name type="scientific">Leptolyngbya subtilissima DQ-A4</name>
    <dbReference type="NCBI Taxonomy" id="2933933"/>
    <lineage>
        <taxon>Bacteria</taxon>
        <taxon>Bacillati</taxon>
        <taxon>Cyanobacteriota</taxon>
        <taxon>Cyanophyceae</taxon>
        <taxon>Leptolyngbyales</taxon>
        <taxon>Leptolyngbyaceae</taxon>
        <taxon>Leptolyngbya group</taxon>
        <taxon>Leptolyngbya</taxon>
    </lineage>
</organism>
<evidence type="ECO:0000256" key="1">
    <source>
        <dbReference type="ARBA" id="ARBA00022741"/>
    </source>
</evidence>
<dbReference type="InterPro" id="IPR027417">
    <property type="entry name" value="P-loop_NTPase"/>
</dbReference>
<dbReference type="InterPro" id="IPR011545">
    <property type="entry name" value="DEAD/DEAH_box_helicase_dom"/>
</dbReference>
<name>A0ABV0K967_9CYAN</name>
<feature type="domain" description="Nidogen G2 beta-barrel" evidence="4">
    <location>
        <begin position="1850"/>
        <end position="1915"/>
    </location>
</feature>
<dbReference type="PANTHER" id="PTHR47957">
    <property type="entry name" value="ATP-DEPENDENT HELICASE HRQ1"/>
    <property type="match status" value="1"/>
</dbReference>
<keyword evidence="7" id="KW-0378">Hydrolase</keyword>
<dbReference type="InterPro" id="IPR006605">
    <property type="entry name" value="G2_nidogen/fibulin_G2F"/>
</dbReference>
<sequence length="1915" mass="214593">MLNPIVYTEKVVSDFLRYQLTAYPFADTNLYEQMRNLLNLETTRSTPLLKGPYISLSRVFQQGATVDDLIYEGIFHPFMKQLIPYPSVYGHQETAVRAIHQGKTTLVSTGTGSGKTECFLYPIISHCLNLRDQGAHQGITAVIVYPMNALAEDQLGRLRGLLAGTGITFGMYVGKTPEKTSQASGLRLKPGASRADYEAATTRAQREKRPEPVFPAEERVSREEMREKPPRILLTNVKQLELLLTRQRDISLFDNASLDFLVFDEAHTFSGANGAETACLIRRLRTFCGKSPAETVCIATSATIADPKTSEGFNVAQSFASRFFGIAKDQVALVGEQYQDDVWSPQRQLPRPLTADPATLLQYVLAAVEKEEAGPSVSHIYRQITGVSLAPHQWEDQLYDALATNELVYQLTVALNHPRHLTDLLHQLETIIGRPITEEEVLIWLALGAASRKDGRPLLRPVVHGFVRGVGGAVVTFPKDQDRPKLWLSAEDTVGTNQDDLYRLPVLTCNTCGQHYFSHWVADFKLTDKHPSGGQAHGDTTLWEPLAAELEGDRLLLVDRLITQDDTDEDTTPRNHPRSTSPIHFCRACGTLHSESADRCGSCGRKGKLVPLLAVRQNPKHPGMLTSCVACQSAGRSAFGRYREPARPIRATTVSDVHVLAQNMLHHAERRRLLVFADNRQDAAFQAGWMQDHARRYRLRSLMYDQMTDGPISIGDLTARLDVLLDGDDDLSRSLIPEVWRVHRKEAEGLKHAEERKRFLRIQVLREITTGVKQRIGLEPWGRLHIEYRGLTADLPFIKHWAPRLGVPAEDLVQGIAALLDNNRRNNILLDREGQIFSKKWKEGDFEIQRGYMPILVGVPRGLKLTRDAADSPSRVQQWLSSKGGDTVPRQAARRWGVSPEDMDVFFQELWYCLKDELKLLVPSVLKNAWKQTLKGCEGVYQIDADKLRITPGKGVYRCNVCRRAHPRPTPRLACTTWRCDGTIAFEPESTDDYDLRVLDEQFAMLRPEEHSAQVPHETRDRIERIFKGDSELINALVCTPTLEMGIDIGSLDSVLMRNVPPLPANYWQRAGRAGRRYRMAVNLTYARGASHDRSYFADPLRLLDGLIEPPKLNLRNTLMVGKHVRAAVLTTLHQMSRTGHGIPQGDRDEIQSVLETCFPGQVKNYLFDDSGFVRSGPLDVSSLNGLIQKHAIALYGHVDQAFAKAWPESDAMAVKEAELKHHIAIMGDELAKVILTLWKRLQWAMGQLRRLSEERILKGALDPEDDALFRRCDRLVKRLKGQTFRKGSDAEGVDDTITYSVLAAESFLPGYGLDGGHIQGTAQMPRSITWMSDFDLPRPPSVALREYVPGNLIYANGQRFVPRYFHLEPEDPTYFQVDVASEAIKEIGSGQQLSSSLSSASIKAVPMCDVDLSHQSNISDDEDNRFQMPVTIMGYEQGRHSGGLAFQWKDQSVQLRRGVHLRLVNVGPANLVRTGDLGYTVCLVCGRSRSPFTSEQDLNLFKEDHENRCRTKIEPVGFFADIIADAFSLQDCENREVAYSIMEAIRHGASNVLEMELEDLQILTIGHPGSERVDVLLYDPMPGGSGLLEQLLTKWTGVVEAAISVLSDCKSRCQTACIDCLFNFRNAYYHRHLNRHTALKKLREWEDILTRSHTIPANLPRNEEDDEHRPVNHAEALLQTMLRRAGFPDPIPQHSIDLGKPLGTTTPDFFYPDPTDIKEGVCIYLDGMSRPLHGNTERQAKDQAIREDLSNEGYEVIAIPAGDLEDRDRMAKYFFRLGRLLLDRPRADAIRNSSDWFVTQPEVSEPPEGGSAGSDTSDLQEPLELFEPDWRSLIKALAQHSDIQVDGGSDVEVNGQVVGTYTAQVCRGTALIYLVDARADDVDDLQTALTAQGKSVLAINPKVPQAIETILQAL</sequence>
<reference evidence="7 8" key="1">
    <citation type="submission" date="2022-04" db="EMBL/GenBank/DDBJ databases">
        <title>Positive selection, recombination, and allopatry shape intraspecific diversity of widespread and dominant cyanobacteria.</title>
        <authorList>
            <person name="Wei J."/>
            <person name="Shu W."/>
            <person name="Hu C."/>
        </authorList>
    </citation>
    <scope>NUCLEOTIDE SEQUENCE [LARGE SCALE GENOMIC DNA]</scope>
    <source>
        <strain evidence="7 8">DQ-A4</strain>
    </source>
</reference>
<dbReference type="Pfam" id="PF00271">
    <property type="entry name" value="Helicase_C"/>
    <property type="match status" value="1"/>
</dbReference>
<evidence type="ECO:0000256" key="2">
    <source>
        <dbReference type="ARBA" id="ARBA00022840"/>
    </source>
</evidence>
<dbReference type="PROSITE" id="PS51192">
    <property type="entry name" value="HELICASE_ATP_BIND_1"/>
    <property type="match status" value="1"/>
</dbReference>
<dbReference type="Pfam" id="PF09369">
    <property type="entry name" value="MZB"/>
    <property type="match status" value="1"/>
</dbReference>